<dbReference type="Pfam" id="PF13529">
    <property type="entry name" value="Peptidase_C39_2"/>
    <property type="match status" value="1"/>
</dbReference>
<dbReference type="GO" id="GO:0008233">
    <property type="term" value="F:peptidase activity"/>
    <property type="evidence" value="ECO:0007669"/>
    <property type="project" value="InterPro"/>
</dbReference>
<dbReference type="AlphaFoldDB" id="A0AAU2H3V0"/>
<accession>A0AAU2H3V0</accession>
<dbReference type="InterPro" id="IPR005074">
    <property type="entry name" value="Peptidase_C39"/>
</dbReference>
<name>A0AAU2H3V0_9ACTN</name>
<gene>
    <name evidence="2" type="ORF">OHV25_23110</name>
</gene>
<dbReference type="Gene3D" id="3.90.70.10">
    <property type="entry name" value="Cysteine proteinases"/>
    <property type="match status" value="1"/>
</dbReference>
<protein>
    <submittedName>
        <fullName evidence="2">C39 family peptidase</fullName>
    </submittedName>
</protein>
<dbReference type="GO" id="GO:0016020">
    <property type="term" value="C:membrane"/>
    <property type="evidence" value="ECO:0007669"/>
    <property type="project" value="InterPro"/>
</dbReference>
<feature type="domain" description="Peptidase C39" evidence="1">
    <location>
        <begin position="32"/>
        <end position="173"/>
    </location>
</feature>
<dbReference type="GO" id="GO:0005524">
    <property type="term" value="F:ATP binding"/>
    <property type="evidence" value="ECO:0007669"/>
    <property type="project" value="InterPro"/>
</dbReference>
<evidence type="ECO:0000259" key="1">
    <source>
        <dbReference type="PROSITE" id="PS50990"/>
    </source>
</evidence>
<dbReference type="GO" id="GO:0006508">
    <property type="term" value="P:proteolysis"/>
    <property type="evidence" value="ECO:0007669"/>
    <property type="project" value="InterPro"/>
</dbReference>
<reference evidence="2" key="1">
    <citation type="submission" date="2022-10" db="EMBL/GenBank/DDBJ databases">
        <title>The complete genomes of actinobacterial strains from the NBC collection.</title>
        <authorList>
            <person name="Joergensen T.S."/>
            <person name="Alvarez Arevalo M."/>
            <person name="Sterndorff E.B."/>
            <person name="Faurdal D."/>
            <person name="Vuksanovic O."/>
            <person name="Mourched A.-S."/>
            <person name="Charusanti P."/>
            <person name="Shaw S."/>
            <person name="Blin K."/>
            <person name="Weber T."/>
        </authorList>
    </citation>
    <scope>NUCLEOTIDE SEQUENCE</scope>
    <source>
        <strain evidence="2">NBC_00060</strain>
    </source>
</reference>
<evidence type="ECO:0000313" key="2">
    <source>
        <dbReference type="EMBL" id="WTU42258.1"/>
    </source>
</evidence>
<proteinExistence type="predicted"/>
<dbReference type="PROSITE" id="PS50990">
    <property type="entry name" value="PEPTIDASE_C39"/>
    <property type="match status" value="1"/>
</dbReference>
<organism evidence="2">
    <name type="scientific">Streptomyces sp. NBC_00060</name>
    <dbReference type="NCBI Taxonomy" id="2975636"/>
    <lineage>
        <taxon>Bacteria</taxon>
        <taxon>Bacillati</taxon>
        <taxon>Actinomycetota</taxon>
        <taxon>Actinomycetes</taxon>
        <taxon>Kitasatosporales</taxon>
        <taxon>Streptomycetaceae</taxon>
        <taxon>Streptomyces</taxon>
    </lineage>
</organism>
<sequence>MPRVHDVPMCRQLIAPEEWDRHGGWALGDRIEWSNRACGLASLRMVLLAYGREAPTVTELLKLAVKHEVLTPRGALHAGLANLATDLGVPARAEPVATGELLDRLDDAPLIVSVTEQFPDDGRTGGHLVIARGYESGSDPKILIRDPSAWGQTHDRVPLSRFAPSYAGRAITFTPPWFTTERPGD</sequence>
<dbReference type="InterPro" id="IPR039564">
    <property type="entry name" value="Peptidase_C39-like"/>
</dbReference>
<dbReference type="EMBL" id="CP108253">
    <property type="protein sequence ID" value="WTU42258.1"/>
    <property type="molecule type" value="Genomic_DNA"/>
</dbReference>